<evidence type="ECO:0000256" key="3">
    <source>
        <dbReference type="ARBA" id="ARBA00022833"/>
    </source>
</evidence>
<comment type="similarity">
    <text evidence="1">Belongs to the Gfa family.</text>
</comment>
<evidence type="ECO:0000256" key="1">
    <source>
        <dbReference type="ARBA" id="ARBA00005495"/>
    </source>
</evidence>
<feature type="domain" description="CENP-V/GFA" evidence="5">
    <location>
        <begin position="5"/>
        <end position="122"/>
    </location>
</feature>
<keyword evidence="7" id="KW-1185">Reference proteome</keyword>
<dbReference type="GO" id="GO:0016846">
    <property type="term" value="F:carbon-sulfur lyase activity"/>
    <property type="evidence" value="ECO:0007669"/>
    <property type="project" value="InterPro"/>
</dbReference>
<dbReference type="Pfam" id="PF04828">
    <property type="entry name" value="GFA"/>
    <property type="match status" value="1"/>
</dbReference>
<dbReference type="RefSeq" id="WP_085772047.1">
    <property type="nucleotide sequence ID" value="NZ_AP027149.1"/>
</dbReference>
<dbReference type="PANTHER" id="PTHR33337">
    <property type="entry name" value="GFA DOMAIN-CONTAINING PROTEIN"/>
    <property type="match status" value="1"/>
</dbReference>
<name>A0A1W6MWG1_9HYPH</name>
<dbReference type="AlphaFoldDB" id="A0A1W6MWG1"/>
<accession>A0A1W6MWG1</accession>
<dbReference type="Gene3D" id="3.90.1590.10">
    <property type="entry name" value="glutathione-dependent formaldehyde- activating enzyme (gfa)"/>
    <property type="match status" value="1"/>
</dbReference>
<dbReference type="OrthoDB" id="9807246at2"/>
<dbReference type="InterPro" id="IPR006913">
    <property type="entry name" value="CENP-V/GFA"/>
</dbReference>
<protein>
    <submittedName>
        <fullName evidence="6">Aldehyde-activating protein</fullName>
    </submittedName>
</protein>
<dbReference type="GO" id="GO:0046872">
    <property type="term" value="F:metal ion binding"/>
    <property type="evidence" value="ECO:0007669"/>
    <property type="project" value="UniProtKB-KW"/>
</dbReference>
<evidence type="ECO:0000256" key="4">
    <source>
        <dbReference type="ARBA" id="ARBA00023239"/>
    </source>
</evidence>
<dbReference type="KEGG" id="mbry:B1812_13500"/>
<dbReference type="PROSITE" id="PS51891">
    <property type="entry name" value="CENP_V_GFA"/>
    <property type="match status" value="1"/>
</dbReference>
<evidence type="ECO:0000313" key="7">
    <source>
        <dbReference type="Proteomes" id="UP000193978"/>
    </source>
</evidence>
<dbReference type="Proteomes" id="UP000193978">
    <property type="component" value="Chromosome"/>
</dbReference>
<keyword evidence="2" id="KW-0479">Metal-binding</keyword>
<dbReference type="SUPFAM" id="SSF51316">
    <property type="entry name" value="Mss4-like"/>
    <property type="match status" value="1"/>
</dbReference>
<dbReference type="PANTHER" id="PTHR33337:SF40">
    <property type="entry name" value="CENP-V_GFA DOMAIN-CONTAINING PROTEIN-RELATED"/>
    <property type="match status" value="1"/>
</dbReference>
<evidence type="ECO:0000256" key="2">
    <source>
        <dbReference type="ARBA" id="ARBA00022723"/>
    </source>
</evidence>
<dbReference type="InterPro" id="IPR011057">
    <property type="entry name" value="Mss4-like_sf"/>
</dbReference>
<proteinExistence type="inferred from homology"/>
<reference evidence="6 7" key="1">
    <citation type="submission" date="2017-02" db="EMBL/GenBank/DDBJ databases">
        <authorList>
            <person name="Peterson S.W."/>
        </authorList>
    </citation>
    <scope>NUCLEOTIDE SEQUENCE [LARGE SCALE GENOMIC DNA]</scope>
    <source>
        <strain evidence="6 7">S285</strain>
    </source>
</reference>
<sequence>MSEAFQGRCLCGAVHYECNADPLMSGHCQCADCRKSSGTGHSSHLAVPRSSVTVSGDVVIYDKAADSGHVVSRAFCPRCGSPMYSLNDAMPELMFLRASSLDDLELFKPQMIVYASRGASWDIPDTNLPRFEKMPPMMEG</sequence>
<dbReference type="STRING" id="655015.B1812_13500"/>
<evidence type="ECO:0000313" key="6">
    <source>
        <dbReference type="EMBL" id="ARN81932.1"/>
    </source>
</evidence>
<keyword evidence="3" id="KW-0862">Zinc</keyword>
<evidence type="ECO:0000259" key="5">
    <source>
        <dbReference type="PROSITE" id="PS51891"/>
    </source>
</evidence>
<dbReference type="EMBL" id="CP019948">
    <property type="protein sequence ID" value="ARN81932.1"/>
    <property type="molecule type" value="Genomic_DNA"/>
</dbReference>
<keyword evidence="4" id="KW-0456">Lyase</keyword>
<organism evidence="6 7">
    <name type="scientific">Methylocystis bryophila</name>
    <dbReference type="NCBI Taxonomy" id="655015"/>
    <lineage>
        <taxon>Bacteria</taxon>
        <taxon>Pseudomonadati</taxon>
        <taxon>Pseudomonadota</taxon>
        <taxon>Alphaproteobacteria</taxon>
        <taxon>Hyphomicrobiales</taxon>
        <taxon>Methylocystaceae</taxon>
        <taxon>Methylocystis</taxon>
    </lineage>
</organism>
<gene>
    <name evidence="6" type="ORF">B1812_13500</name>
</gene>